<proteinExistence type="predicted"/>
<keyword evidence="7" id="KW-0067">ATP-binding</keyword>
<dbReference type="GO" id="GO:0007189">
    <property type="term" value="P:adenylate cyclase-activating G protein-coupled receptor signaling pathway"/>
    <property type="evidence" value="ECO:0007669"/>
    <property type="project" value="TreeGrafter"/>
</dbReference>
<evidence type="ECO:0000259" key="14">
    <source>
        <dbReference type="PROSITE" id="PS50125"/>
    </source>
</evidence>
<comment type="catalytic activity">
    <reaction evidence="1">
        <text>ATP = 3',5'-cyclic AMP + diphosphate</text>
        <dbReference type="Rhea" id="RHEA:15389"/>
        <dbReference type="ChEBI" id="CHEBI:30616"/>
        <dbReference type="ChEBI" id="CHEBI:33019"/>
        <dbReference type="ChEBI" id="CHEBI:58165"/>
        <dbReference type="EC" id="4.6.1.1"/>
    </reaction>
</comment>
<dbReference type="SUPFAM" id="SSF55073">
    <property type="entry name" value="Nucleotide cyclase"/>
    <property type="match status" value="2"/>
</dbReference>
<evidence type="ECO:0000256" key="4">
    <source>
        <dbReference type="ARBA" id="ARBA00022692"/>
    </source>
</evidence>
<evidence type="ECO:0000256" key="7">
    <source>
        <dbReference type="ARBA" id="ARBA00022840"/>
    </source>
</evidence>
<keyword evidence="4 13" id="KW-0812">Transmembrane</keyword>
<keyword evidence="6" id="KW-0547">Nucleotide-binding</keyword>
<gene>
    <name evidence="15" type="ORF">FOZ63_020000</name>
</gene>
<evidence type="ECO:0000256" key="12">
    <source>
        <dbReference type="SAM" id="MobiDB-lite"/>
    </source>
</evidence>
<evidence type="ECO:0000256" key="3">
    <source>
        <dbReference type="ARBA" id="ARBA00012201"/>
    </source>
</evidence>
<evidence type="ECO:0000256" key="1">
    <source>
        <dbReference type="ARBA" id="ARBA00001593"/>
    </source>
</evidence>
<dbReference type="GO" id="GO:0046872">
    <property type="term" value="F:metal ion binding"/>
    <property type="evidence" value="ECO:0007669"/>
    <property type="project" value="UniProtKB-KW"/>
</dbReference>
<dbReference type="PANTHER" id="PTHR45627">
    <property type="entry name" value="ADENYLATE CYCLASE TYPE 1"/>
    <property type="match status" value="1"/>
</dbReference>
<dbReference type="InterPro" id="IPR001054">
    <property type="entry name" value="A/G_cyclase"/>
</dbReference>
<evidence type="ECO:0000256" key="6">
    <source>
        <dbReference type="ARBA" id="ARBA00022741"/>
    </source>
</evidence>
<evidence type="ECO:0000256" key="5">
    <source>
        <dbReference type="ARBA" id="ARBA00022723"/>
    </source>
</evidence>
<dbReference type="EC" id="4.6.1.1" evidence="3"/>
<evidence type="ECO:0000256" key="2">
    <source>
        <dbReference type="ARBA" id="ARBA00004141"/>
    </source>
</evidence>
<keyword evidence="10 13" id="KW-0472">Membrane</keyword>
<dbReference type="PANTHER" id="PTHR45627:SF12">
    <property type="entry name" value="ADENYLATE CYCLASE TYPE 2"/>
    <property type="match status" value="1"/>
</dbReference>
<evidence type="ECO:0000256" key="9">
    <source>
        <dbReference type="ARBA" id="ARBA00022989"/>
    </source>
</evidence>
<evidence type="ECO:0000313" key="15">
    <source>
        <dbReference type="EMBL" id="KAF4756615.1"/>
    </source>
</evidence>
<feature type="transmembrane region" description="Helical" evidence="13">
    <location>
        <begin position="13"/>
        <end position="38"/>
    </location>
</feature>
<feature type="transmembrane region" description="Helical" evidence="13">
    <location>
        <begin position="1037"/>
        <end position="1060"/>
    </location>
</feature>
<dbReference type="GO" id="GO:0005886">
    <property type="term" value="C:plasma membrane"/>
    <property type="evidence" value="ECO:0007669"/>
    <property type="project" value="TreeGrafter"/>
</dbReference>
<comment type="subcellular location">
    <subcellularLocation>
        <location evidence="2">Membrane</location>
        <topology evidence="2">Multi-pass membrane protein</topology>
    </subcellularLocation>
</comment>
<keyword evidence="9 13" id="KW-1133">Transmembrane helix</keyword>
<dbReference type="GO" id="GO:0009190">
    <property type="term" value="P:cyclic nucleotide biosynthetic process"/>
    <property type="evidence" value="ECO:0007669"/>
    <property type="project" value="InterPro"/>
</dbReference>
<feature type="transmembrane region" description="Helical" evidence="13">
    <location>
        <begin position="302"/>
        <end position="322"/>
    </location>
</feature>
<keyword evidence="16" id="KW-1185">Reference proteome</keyword>
<keyword evidence="11" id="KW-0456">Lyase</keyword>
<feature type="transmembrane region" description="Helical" evidence="13">
    <location>
        <begin position="45"/>
        <end position="65"/>
    </location>
</feature>
<sequence length="1203" mass="134556">MRYSFSVAPSGRVMGFACMSTLAYYSVVVVVNGILVIFSNHLSRLFLLLCFVSVTAFIPILFIYSRAGSPWSEATNVPELLWEETPISCMILILLLSVCASPSILERSIVCSLKQATPVQKLQLWLAAAPHHLIQRGLAQIAARLNENFSLMSDSLKRCTNDESNHQLWDSGEILPSRSRGLSVYRLYSTARKLSVSALKRFTSSLNEDEVTEDDACLRLLRNVNPRTLKFHNPATESSYVIHSQAEAVKQGKLCIKVMVLPLCSWGIINEFTQSKLISGPLVFAAMVGCFFYWLTTTRFFHHRYNFIMTGMASFFAVAHHARRMVTGMDDAHIIPWIPLFINVVIRIPFPRALTLSVIHLALFILNHLVRRLEMQHDSTEARDCGIDFNSFCKLLDYLPMMTGITVLCVALGYRTELNQRSCYLVSLNSKIEQFRSREVLNNMLPDFVADAIIEHNKDLTARMGSGPRPLFFLSAKSRSNLGISRAAFALEIGTFARRCGNVTVLFCDVADFPQLVAALTPKQLISIMHRLFSNIDKLVFIHALTKLETVAESYVVCSGLNPDDNSDDRVVSTDAFRAVLLGLDILDNTANTNVSVDTGCDHADGNASITLVMKIGIHTGPVISGVVGTKRPQFCIFGDTINTASRMKSTAIPNRVHLSSSTRECLEFSSSLSFEEREAYIKGKGIMVTYDVSRTLGSPHAKDAGVMSPRVLRTPAVALEMSNVGRNKGIELFKRTSQTSTGTSSSSTLASSARRLLEILKRFSRWRDRAEKTIGPNQRAESSSPRAADPSPWRNEGWGDGSFDLDKSRDLRIAVEALRRHSERHGAIDTPAIEDTVISKDKASLSTLEFLQRLHEIKFRTDRLAAFVTSRCTRVMLLIMLISYSTQTIELVTVEQQPPVIVLRLLLARLTVLTLLVVLYVLYWLRRVIPASVLRLFTVGVYILGVLVTSLHTTLFLGMSPQVGCKSDDPTCDASEWAKADVHSAAMYQSYATSLELTMWIMMINFNAALLFKHLIFTNVVIITPVLVAWNLGDSLAYELALETSLLAVSFAIMAMIMARIRESWERRIYLADIEYRSWQQRAQRLLSEFMPSSALEAYLADKYIASLYNNMTLLFADICNYTAYAENTRPERVVSLLTSLFSQFDYLSDTYAIYKVHTIGDAYVASTEPKEGVDKVQSAERMVAFAQAMVEALRAVREEMS</sequence>
<evidence type="ECO:0000313" key="16">
    <source>
        <dbReference type="Proteomes" id="UP000553632"/>
    </source>
</evidence>
<evidence type="ECO:0000256" key="11">
    <source>
        <dbReference type="ARBA" id="ARBA00023239"/>
    </source>
</evidence>
<dbReference type="Pfam" id="PF00211">
    <property type="entry name" value="Guanylate_cyc"/>
    <property type="match status" value="2"/>
</dbReference>
<protein>
    <recommendedName>
        <fullName evidence="3">adenylate cyclase</fullName>
        <ecNumber evidence="3">4.6.1.1</ecNumber>
    </recommendedName>
</protein>
<feature type="domain" description="Guanylate cyclase" evidence="14">
    <location>
        <begin position="1114"/>
        <end position="1203"/>
    </location>
</feature>
<dbReference type="GO" id="GO:0005524">
    <property type="term" value="F:ATP binding"/>
    <property type="evidence" value="ECO:0007669"/>
    <property type="project" value="UniProtKB-KW"/>
</dbReference>
<feature type="transmembrane region" description="Helical" evidence="13">
    <location>
        <begin position="1011"/>
        <end position="1031"/>
    </location>
</feature>
<keyword evidence="8" id="KW-0460">Magnesium</keyword>
<dbReference type="SMART" id="SM00044">
    <property type="entry name" value="CYCc"/>
    <property type="match status" value="1"/>
</dbReference>
<feature type="transmembrane region" description="Helical" evidence="13">
    <location>
        <begin position="85"/>
        <end position="105"/>
    </location>
</feature>
<feature type="transmembrane region" description="Helical" evidence="13">
    <location>
        <begin position="907"/>
        <end position="926"/>
    </location>
</feature>
<keyword evidence="5" id="KW-0479">Metal-binding</keyword>
<dbReference type="PROSITE" id="PS50125">
    <property type="entry name" value="GUANYLATE_CYCLASE_2"/>
    <property type="match status" value="2"/>
</dbReference>
<feature type="transmembrane region" description="Helical" evidence="13">
    <location>
        <begin position="334"/>
        <end position="350"/>
    </location>
</feature>
<feature type="compositionally biased region" description="Polar residues" evidence="12">
    <location>
        <begin position="776"/>
        <end position="786"/>
    </location>
</feature>
<feature type="transmembrane region" description="Helical" evidence="13">
    <location>
        <begin position="938"/>
        <end position="958"/>
    </location>
</feature>
<accession>A0A7J6UHE5</accession>
<dbReference type="EMBL" id="JABANO010003589">
    <property type="protein sequence ID" value="KAF4756615.1"/>
    <property type="molecule type" value="Genomic_DNA"/>
</dbReference>
<feature type="transmembrane region" description="Helical" evidence="13">
    <location>
        <begin position="277"/>
        <end position="296"/>
    </location>
</feature>
<dbReference type="AlphaFoldDB" id="A0A7J6UHE5"/>
<evidence type="ECO:0000256" key="13">
    <source>
        <dbReference type="SAM" id="Phobius"/>
    </source>
</evidence>
<feature type="non-terminal residue" evidence="15">
    <location>
        <position position="1203"/>
    </location>
</feature>
<dbReference type="CDD" id="cd07302">
    <property type="entry name" value="CHD"/>
    <property type="match status" value="2"/>
</dbReference>
<dbReference type="Gene3D" id="3.30.70.1230">
    <property type="entry name" value="Nucleotide cyclase"/>
    <property type="match status" value="2"/>
</dbReference>
<feature type="region of interest" description="Disordered" evidence="12">
    <location>
        <begin position="772"/>
        <end position="802"/>
    </location>
</feature>
<comment type="caution">
    <text evidence="15">The sequence shown here is derived from an EMBL/GenBank/DDBJ whole genome shotgun (WGS) entry which is preliminary data.</text>
</comment>
<organism evidence="15 16">
    <name type="scientific">Perkinsus olseni</name>
    <name type="common">Perkinsus atlanticus</name>
    <dbReference type="NCBI Taxonomy" id="32597"/>
    <lineage>
        <taxon>Eukaryota</taxon>
        <taxon>Sar</taxon>
        <taxon>Alveolata</taxon>
        <taxon>Perkinsozoa</taxon>
        <taxon>Perkinsea</taxon>
        <taxon>Perkinsida</taxon>
        <taxon>Perkinsidae</taxon>
        <taxon>Perkinsus</taxon>
    </lineage>
</organism>
<dbReference type="InterPro" id="IPR029787">
    <property type="entry name" value="Nucleotide_cyclase"/>
</dbReference>
<evidence type="ECO:0000256" key="8">
    <source>
        <dbReference type="ARBA" id="ARBA00022842"/>
    </source>
</evidence>
<feature type="domain" description="Guanylate cyclase" evidence="14">
    <location>
        <begin position="504"/>
        <end position="649"/>
    </location>
</feature>
<reference evidence="15 16" key="1">
    <citation type="submission" date="2020-04" db="EMBL/GenBank/DDBJ databases">
        <title>Perkinsus olseni comparative genomics.</title>
        <authorList>
            <person name="Bogema D.R."/>
        </authorList>
    </citation>
    <scope>NUCLEOTIDE SEQUENCE [LARGE SCALE GENOMIC DNA]</scope>
    <source>
        <strain evidence="15 16">ATCC PRA-207</strain>
    </source>
</reference>
<dbReference type="GO" id="GO:0004016">
    <property type="term" value="F:adenylate cyclase activity"/>
    <property type="evidence" value="ECO:0007669"/>
    <property type="project" value="UniProtKB-EC"/>
</dbReference>
<evidence type="ECO:0000256" key="10">
    <source>
        <dbReference type="ARBA" id="ARBA00023136"/>
    </source>
</evidence>
<dbReference type="GO" id="GO:0035556">
    <property type="term" value="P:intracellular signal transduction"/>
    <property type="evidence" value="ECO:0007669"/>
    <property type="project" value="InterPro"/>
</dbReference>
<name>A0A7J6UHE5_PEROL</name>
<dbReference type="Proteomes" id="UP000553632">
    <property type="component" value="Unassembled WGS sequence"/>
</dbReference>